<keyword evidence="6" id="KW-0677">Repeat</keyword>
<feature type="domain" description="LRRCT" evidence="11">
    <location>
        <begin position="420"/>
        <end position="467"/>
    </location>
</feature>
<organism evidence="12 13">
    <name type="scientific">Frieseomelitta varia</name>
    <dbReference type="NCBI Taxonomy" id="561572"/>
    <lineage>
        <taxon>Eukaryota</taxon>
        <taxon>Metazoa</taxon>
        <taxon>Ecdysozoa</taxon>
        <taxon>Arthropoda</taxon>
        <taxon>Hexapoda</taxon>
        <taxon>Insecta</taxon>
        <taxon>Pterygota</taxon>
        <taxon>Neoptera</taxon>
        <taxon>Endopterygota</taxon>
        <taxon>Hymenoptera</taxon>
        <taxon>Apocrita</taxon>
        <taxon>Aculeata</taxon>
        <taxon>Apoidea</taxon>
        <taxon>Anthophila</taxon>
        <taxon>Apidae</taxon>
        <taxon>Frieseomelitta</taxon>
    </lineage>
</organism>
<evidence type="ECO:0000256" key="4">
    <source>
        <dbReference type="ARBA" id="ARBA00022692"/>
    </source>
</evidence>
<dbReference type="FunFam" id="3.80.10.10:FF:001438">
    <property type="entry name" value="Uncharacterized protein"/>
    <property type="match status" value="1"/>
</dbReference>
<dbReference type="SUPFAM" id="SSF52058">
    <property type="entry name" value="L domain-like"/>
    <property type="match status" value="1"/>
</dbReference>
<dbReference type="InterPro" id="IPR032675">
    <property type="entry name" value="LRR_dom_sf"/>
</dbReference>
<evidence type="ECO:0000313" key="12">
    <source>
        <dbReference type="EMBL" id="KAF3420046.1"/>
    </source>
</evidence>
<keyword evidence="3" id="KW-0433">Leucine-rich repeat</keyword>
<dbReference type="InterPro" id="IPR003591">
    <property type="entry name" value="Leu-rich_rpt_typical-subtyp"/>
</dbReference>
<feature type="region of interest" description="Disordered" evidence="9">
    <location>
        <begin position="625"/>
        <end position="776"/>
    </location>
</feature>
<feature type="compositionally biased region" description="Basic and acidic residues" evidence="9">
    <location>
        <begin position="748"/>
        <end position="766"/>
    </location>
</feature>
<dbReference type="SMART" id="SM00369">
    <property type="entry name" value="LRR_TYP"/>
    <property type="match status" value="11"/>
</dbReference>
<dbReference type="InterPro" id="IPR050333">
    <property type="entry name" value="SLRP"/>
</dbReference>
<proteinExistence type="predicted"/>
<feature type="region of interest" description="Disordered" evidence="9">
    <location>
        <begin position="539"/>
        <end position="582"/>
    </location>
</feature>
<comment type="caution">
    <text evidence="12">The sequence shown here is derived from an EMBL/GenBank/DDBJ whole genome shotgun (WGS) entry which is preliminary data.</text>
</comment>
<evidence type="ECO:0000256" key="8">
    <source>
        <dbReference type="ARBA" id="ARBA00023136"/>
    </source>
</evidence>
<name>A0A833RL73_9HYME</name>
<dbReference type="AlphaFoldDB" id="A0A833RL73"/>
<dbReference type="Pfam" id="PF13855">
    <property type="entry name" value="LRR_8"/>
    <property type="match status" value="3"/>
</dbReference>
<evidence type="ECO:0000256" key="2">
    <source>
        <dbReference type="ARBA" id="ARBA00022475"/>
    </source>
</evidence>
<dbReference type="InterPro" id="IPR001611">
    <property type="entry name" value="Leu-rich_rpt"/>
</dbReference>
<dbReference type="Proteomes" id="UP000655588">
    <property type="component" value="Unassembled WGS sequence"/>
</dbReference>
<evidence type="ECO:0000256" key="5">
    <source>
        <dbReference type="ARBA" id="ARBA00022729"/>
    </source>
</evidence>
<evidence type="ECO:0000256" key="7">
    <source>
        <dbReference type="ARBA" id="ARBA00022989"/>
    </source>
</evidence>
<feature type="compositionally biased region" description="Low complexity" evidence="9">
    <location>
        <begin position="721"/>
        <end position="731"/>
    </location>
</feature>
<keyword evidence="7 10" id="KW-1133">Transmembrane helix</keyword>
<dbReference type="PANTHER" id="PTHR45712:SF22">
    <property type="entry name" value="INSULIN-LIKE GROWTH FACTOR-BINDING PROTEIN COMPLEX ACID LABILE SUBUNIT"/>
    <property type="match status" value="1"/>
</dbReference>
<evidence type="ECO:0000259" key="11">
    <source>
        <dbReference type="SMART" id="SM00082"/>
    </source>
</evidence>
<evidence type="ECO:0000256" key="6">
    <source>
        <dbReference type="ARBA" id="ARBA00022737"/>
    </source>
</evidence>
<evidence type="ECO:0000256" key="9">
    <source>
        <dbReference type="SAM" id="MobiDB-lite"/>
    </source>
</evidence>
<keyword evidence="2" id="KW-1003">Cell membrane</keyword>
<feature type="compositionally biased region" description="Basic and acidic residues" evidence="9">
    <location>
        <begin position="688"/>
        <end position="701"/>
    </location>
</feature>
<feature type="transmembrane region" description="Helical" evidence="10">
    <location>
        <begin position="44"/>
        <end position="67"/>
    </location>
</feature>
<dbReference type="GO" id="GO:0005615">
    <property type="term" value="C:extracellular space"/>
    <property type="evidence" value="ECO:0007669"/>
    <property type="project" value="TreeGrafter"/>
</dbReference>
<dbReference type="FunFam" id="3.80.10.10:FF:000611">
    <property type="entry name" value="Capricious, isoform E"/>
    <property type="match status" value="1"/>
</dbReference>
<dbReference type="GO" id="GO:0005886">
    <property type="term" value="C:plasma membrane"/>
    <property type="evidence" value="ECO:0007669"/>
    <property type="project" value="UniProtKB-SubCell"/>
</dbReference>
<keyword evidence="4 10" id="KW-0812">Transmembrane</keyword>
<dbReference type="EMBL" id="WNWW01001013">
    <property type="protein sequence ID" value="KAF3420046.1"/>
    <property type="molecule type" value="Genomic_DNA"/>
</dbReference>
<evidence type="ECO:0000313" key="13">
    <source>
        <dbReference type="Proteomes" id="UP000655588"/>
    </source>
</evidence>
<dbReference type="SMART" id="SM00082">
    <property type="entry name" value="LRRCT"/>
    <property type="match status" value="1"/>
</dbReference>
<keyword evidence="13" id="KW-1185">Reference proteome</keyword>
<feature type="compositionally biased region" description="Low complexity" evidence="9">
    <location>
        <begin position="563"/>
        <end position="582"/>
    </location>
</feature>
<keyword evidence="5" id="KW-0732">Signal</keyword>
<gene>
    <name evidence="12" type="ORF">E2986_05657</name>
</gene>
<dbReference type="Gene3D" id="3.80.10.10">
    <property type="entry name" value="Ribonuclease Inhibitor"/>
    <property type="match status" value="3"/>
</dbReference>
<protein>
    <recommendedName>
        <fullName evidence="11">LRRCT domain-containing protein</fullName>
    </recommendedName>
</protein>
<dbReference type="PROSITE" id="PS51450">
    <property type="entry name" value="LRR"/>
    <property type="match status" value="3"/>
</dbReference>
<accession>A0A833RL73</accession>
<evidence type="ECO:0000256" key="1">
    <source>
        <dbReference type="ARBA" id="ARBA00004236"/>
    </source>
</evidence>
<dbReference type="PANTHER" id="PTHR45712">
    <property type="entry name" value="AGAP008170-PA"/>
    <property type="match status" value="1"/>
</dbReference>
<evidence type="ECO:0000256" key="10">
    <source>
        <dbReference type="SAM" id="Phobius"/>
    </source>
</evidence>
<feature type="compositionally biased region" description="Polar residues" evidence="9">
    <location>
        <begin position="650"/>
        <end position="667"/>
    </location>
</feature>
<feature type="transmembrane region" description="Helical" evidence="10">
    <location>
        <begin position="475"/>
        <end position="497"/>
    </location>
</feature>
<comment type="subcellular location">
    <subcellularLocation>
        <location evidence="1">Cell membrane</location>
    </subcellularLocation>
</comment>
<dbReference type="InterPro" id="IPR000483">
    <property type="entry name" value="Cys-rich_flank_reg_C"/>
</dbReference>
<sequence>MEQQCLHIAFIRSDNKSMEYEEEMFPPKYSTFDILYISMPRRGATISAGLIHLLVLAALFALGTAAICPNGCICDDDNLVVSCIGANLDVIPIALNPSIQRIVLKENRIKIVDAAAFQFYGDLKNVDLSSNHLFTIPNGSFDAQKQLVELHLRHNKISALTEKTFQGLKSLTVLNLRDNYLESLKNGLFASLSKLEELDLGKNRISKVEPGAFQKLGTLRVLHLDDNQLRTIPSPALAPLNALAELHIGWNAFSSLPDDAFKGLEQLTVLDITGAGLDDISDGAFRGLNALRTLELDGNKLREVPTKQLAVLPRLEELTLGQNFFTTLRSGAFQGLSKLKKLDISAAKLLTTVERGAFSDNANLETLVLNSNKRLTTMEDGSLAGLPNLRHLMLRDNAFTGFSESLVAWNELRRLDLSENPLVCDCSLLWLAEVLVPRNSSPVLCAEPQESKGKPIKGMTPDELGCAFSDPRKQALLATLCAAGLALLTGLAVILYYRCRRHVRDALKDYKWKNRAISRKEHEYQKTFSDDEYIVRSAHPHHHHHHQPQSQQIPSHHHHHHLQQQQLQQQQQQQQQQQHSQIAAGIKPIPLELRAASPGTGGVWFLPHGSTTLAEGFTYIDGETARQMRRPGTLPNSGTSGHRPAATMEDGTTTPLSVTGDNCTSTGGRLHYSNHSLRRTPQPPPHLPSRDTDNPSERTQNDSRLQNGIPGQHHAPPPLPSRHQSSCSQSSYPTLPMNGHATHQYHHFPREKERSSARERSRDRDVGVQSVPHRSDKHRDLQMEMEMRDGLDMGEIGTYRARFNKRSCALVKHFFAENCVEEPKGMYGNVSELF</sequence>
<reference evidence="12" key="1">
    <citation type="submission" date="2019-11" db="EMBL/GenBank/DDBJ databases">
        <title>The nuclear and mitochondrial genomes of Frieseomelitta varia - a highly eusocial stingless bee (Meliponini) with a permanently sterile worker caste.</title>
        <authorList>
            <person name="Freitas F.C.P."/>
            <person name="Lourenco A.P."/>
            <person name="Nunes F.M.F."/>
            <person name="Paschoal A.R."/>
            <person name="Abreu F.C.P."/>
            <person name="Barbin F.O."/>
            <person name="Bataglia L."/>
            <person name="Cardoso-Junior C.A.M."/>
            <person name="Cervoni M.S."/>
            <person name="Silva S.R."/>
            <person name="Dalarmi F."/>
            <person name="Del Lama M.A."/>
            <person name="Depintor T.S."/>
            <person name="Ferreira K.M."/>
            <person name="Goria P.S."/>
            <person name="Jaskot M.C."/>
            <person name="Lago D.C."/>
            <person name="Luna-Lucena D."/>
            <person name="Moda L.M."/>
            <person name="Nascimento L."/>
            <person name="Pedrino M."/>
            <person name="Rabico F.O."/>
            <person name="Sanches F.C."/>
            <person name="Santos D.E."/>
            <person name="Santos C.G."/>
            <person name="Vieira J."/>
            <person name="Lopes T.F."/>
            <person name="Barchuk A.R."/>
            <person name="Hartfelder K."/>
            <person name="Simoes Z.L.P."/>
            <person name="Bitondi M.M.G."/>
            <person name="Pinheiro D.G."/>
        </authorList>
    </citation>
    <scope>NUCLEOTIDE SEQUENCE</scope>
    <source>
        <strain evidence="12">USP_RPSP 00005682</strain>
        <tissue evidence="12">Whole individual</tissue>
    </source>
</reference>
<evidence type="ECO:0000256" key="3">
    <source>
        <dbReference type="ARBA" id="ARBA00022614"/>
    </source>
</evidence>
<keyword evidence="8 10" id="KW-0472">Membrane</keyword>